<evidence type="ECO:0000313" key="7">
    <source>
        <dbReference type="EMBL" id="VGO20729.1"/>
    </source>
</evidence>
<dbReference type="Pfam" id="PF02518">
    <property type="entry name" value="HATPase_c"/>
    <property type="match status" value="1"/>
</dbReference>
<dbReference type="GO" id="GO:0000155">
    <property type="term" value="F:phosphorelay sensor kinase activity"/>
    <property type="evidence" value="ECO:0007669"/>
    <property type="project" value="InterPro"/>
</dbReference>
<accession>A0A6C2UL84</accession>
<dbReference type="SMART" id="SM00448">
    <property type="entry name" value="REC"/>
    <property type="match status" value="1"/>
</dbReference>
<dbReference type="InterPro" id="IPR003661">
    <property type="entry name" value="HisK_dim/P_dom"/>
</dbReference>
<dbReference type="SUPFAM" id="SSF55874">
    <property type="entry name" value="ATPase domain of HSP90 chaperone/DNA topoisomerase II/histidine kinase"/>
    <property type="match status" value="1"/>
</dbReference>
<dbReference type="Gene3D" id="1.10.287.130">
    <property type="match status" value="1"/>
</dbReference>
<sequence>MENNRFWETKELGELTRDEWEALCCGCARCCSQRKKDGKPVEIKGIASLCYLLDQESCRCSYYKNRRELMPQCIELSMDRPELIEQMPETCSYRLCYEGKPLPDWHPLVTGDPSSNLEHKIIVGGILNLSTPTPAPSIQTLEEDIIEVEEKNNQVADVTTRMIYSTLNAIESTSLASDMLKTTSHEIRTALNGIVGMSQLLSDTQLTPEQQNCIDTILQSTTGLLKTINYVLDKSKIESGQMDLSETTSDLRSICANLQRALRPLAEQKGIKFKCECQTGVPLSVMCDEPLLERMLSNLLKHVLGHSKEGSVTLKIECLKKSLLGAELSFRINGSGLGIDNEQLLALEQKPANTDAESFRELCKKTGMDLAVSRWLIELMNGKLNLVGETEKDAALCVNLTFRQANHPAPIKWAGIDRVKTIHPNTRVLLAEDNKLNQKAIASILRKAGCEVDAVDNGKEALRNVGDHHYDLILMDCLMPVMDGFEATSRIRAIEGPASKAPIIALTANAMKGDKQKCLDIGMNAYLPKPVERQDLIDTINRCTKSK</sequence>
<dbReference type="SMART" id="SM00388">
    <property type="entry name" value="HisKA"/>
    <property type="match status" value="1"/>
</dbReference>
<dbReference type="InterPro" id="IPR036890">
    <property type="entry name" value="HATPase_C_sf"/>
</dbReference>
<dbReference type="PANTHER" id="PTHR45339">
    <property type="entry name" value="HYBRID SIGNAL TRANSDUCTION HISTIDINE KINASE J"/>
    <property type="match status" value="1"/>
</dbReference>
<proteinExistence type="predicted"/>
<evidence type="ECO:0000256" key="3">
    <source>
        <dbReference type="ARBA" id="ARBA00022553"/>
    </source>
</evidence>
<protein>
    <recommendedName>
        <fullName evidence="2">histidine kinase</fullName>
        <ecNumber evidence="2">2.7.13.3</ecNumber>
    </recommendedName>
</protein>
<dbReference type="PANTHER" id="PTHR45339:SF5">
    <property type="entry name" value="HISTIDINE KINASE"/>
    <property type="match status" value="1"/>
</dbReference>
<dbReference type="CDD" id="cd17546">
    <property type="entry name" value="REC_hyHK_CKI1_RcsC-like"/>
    <property type="match status" value="1"/>
</dbReference>
<evidence type="ECO:0000256" key="2">
    <source>
        <dbReference type="ARBA" id="ARBA00012438"/>
    </source>
</evidence>
<dbReference type="InterPro" id="IPR003594">
    <property type="entry name" value="HATPase_dom"/>
</dbReference>
<dbReference type="SUPFAM" id="SSF52172">
    <property type="entry name" value="CheY-like"/>
    <property type="match status" value="1"/>
</dbReference>
<dbReference type="InterPro" id="IPR001789">
    <property type="entry name" value="Sig_transdc_resp-reg_receiver"/>
</dbReference>
<dbReference type="Proteomes" id="UP000346198">
    <property type="component" value="Unassembled WGS sequence"/>
</dbReference>
<dbReference type="AlphaFoldDB" id="A0A6C2UL84"/>
<dbReference type="Pfam" id="PF00072">
    <property type="entry name" value="Response_reg"/>
    <property type="match status" value="1"/>
</dbReference>
<name>A0A6C2UL84_9BACT</name>
<dbReference type="Pfam" id="PF00512">
    <property type="entry name" value="HisKA"/>
    <property type="match status" value="1"/>
</dbReference>
<dbReference type="Gene3D" id="3.40.50.2300">
    <property type="match status" value="1"/>
</dbReference>
<dbReference type="InterPro" id="IPR036097">
    <property type="entry name" value="HisK_dim/P_sf"/>
</dbReference>
<feature type="domain" description="Response regulatory" evidence="6">
    <location>
        <begin position="427"/>
        <end position="544"/>
    </location>
</feature>
<dbReference type="Gene3D" id="3.30.565.10">
    <property type="entry name" value="Histidine kinase-like ATPase, C-terminal domain"/>
    <property type="match status" value="1"/>
</dbReference>
<dbReference type="InterPro" id="IPR011006">
    <property type="entry name" value="CheY-like_superfamily"/>
</dbReference>
<dbReference type="EC" id="2.7.13.3" evidence="2"/>
<evidence type="ECO:0000256" key="4">
    <source>
        <dbReference type="PROSITE-ProRule" id="PRU00169"/>
    </source>
</evidence>
<evidence type="ECO:0000256" key="1">
    <source>
        <dbReference type="ARBA" id="ARBA00000085"/>
    </source>
</evidence>
<dbReference type="PROSITE" id="PS50110">
    <property type="entry name" value="RESPONSE_REGULATORY"/>
    <property type="match status" value="1"/>
</dbReference>
<dbReference type="InterPro" id="IPR005467">
    <property type="entry name" value="His_kinase_dom"/>
</dbReference>
<keyword evidence="3 4" id="KW-0597">Phosphoprotein</keyword>
<keyword evidence="8" id="KW-1185">Reference proteome</keyword>
<comment type="catalytic activity">
    <reaction evidence="1">
        <text>ATP + protein L-histidine = ADP + protein N-phospho-L-histidine.</text>
        <dbReference type="EC" id="2.7.13.3"/>
    </reaction>
</comment>
<organism evidence="7 8">
    <name type="scientific">Pontiella sulfatireligans</name>
    <dbReference type="NCBI Taxonomy" id="2750658"/>
    <lineage>
        <taxon>Bacteria</taxon>
        <taxon>Pseudomonadati</taxon>
        <taxon>Kiritimatiellota</taxon>
        <taxon>Kiritimatiellia</taxon>
        <taxon>Kiritimatiellales</taxon>
        <taxon>Pontiellaceae</taxon>
        <taxon>Pontiella</taxon>
    </lineage>
</organism>
<evidence type="ECO:0000313" key="8">
    <source>
        <dbReference type="Proteomes" id="UP000346198"/>
    </source>
</evidence>
<feature type="domain" description="Histidine kinase" evidence="5">
    <location>
        <begin position="182"/>
        <end position="404"/>
    </location>
</feature>
<dbReference type="SMART" id="SM00387">
    <property type="entry name" value="HATPase_c"/>
    <property type="match status" value="1"/>
</dbReference>
<dbReference type="SUPFAM" id="SSF47384">
    <property type="entry name" value="Homodimeric domain of signal transducing histidine kinase"/>
    <property type="match status" value="1"/>
</dbReference>
<dbReference type="CDD" id="cd00082">
    <property type="entry name" value="HisKA"/>
    <property type="match status" value="1"/>
</dbReference>
<gene>
    <name evidence="7" type="primary">arcB_1</name>
    <name evidence="7" type="ORF">SCARR_02796</name>
</gene>
<dbReference type="EMBL" id="CAAHFH010000002">
    <property type="protein sequence ID" value="VGO20729.1"/>
    <property type="molecule type" value="Genomic_DNA"/>
</dbReference>
<dbReference type="PROSITE" id="PS50109">
    <property type="entry name" value="HIS_KIN"/>
    <property type="match status" value="1"/>
</dbReference>
<feature type="modified residue" description="4-aspartylphosphate" evidence="4">
    <location>
        <position position="476"/>
    </location>
</feature>
<evidence type="ECO:0000259" key="6">
    <source>
        <dbReference type="PROSITE" id="PS50110"/>
    </source>
</evidence>
<evidence type="ECO:0000259" key="5">
    <source>
        <dbReference type="PROSITE" id="PS50109"/>
    </source>
</evidence>
<reference evidence="7 8" key="1">
    <citation type="submission" date="2019-04" db="EMBL/GenBank/DDBJ databases">
        <authorList>
            <person name="Van Vliet M D."/>
        </authorList>
    </citation>
    <scope>NUCLEOTIDE SEQUENCE [LARGE SCALE GENOMIC DNA]</scope>
    <source>
        <strain evidence="7 8">F21</strain>
    </source>
</reference>